<proteinExistence type="predicted"/>
<dbReference type="PANTHER" id="PTHR23306:SF3">
    <property type="entry name" value="TUMOR SUPPRESSOR PROTEIN 101"/>
    <property type="match status" value="1"/>
</dbReference>
<reference evidence="8 9" key="1">
    <citation type="submission" date="2013-03" db="EMBL/GenBank/DDBJ databases">
        <title>The Genome Sequence of Exophiala aquamarina CBS 119918.</title>
        <authorList>
            <consortium name="The Broad Institute Genomics Platform"/>
            <person name="Cuomo C."/>
            <person name="de Hoog S."/>
            <person name="Gorbushina A."/>
            <person name="Walker B."/>
            <person name="Young S.K."/>
            <person name="Zeng Q."/>
            <person name="Gargeya S."/>
            <person name="Fitzgerald M."/>
            <person name="Haas B."/>
            <person name="Abouelleil A."/>
            <person name="Allen A.W."/>
            <person name="Alvarado L."/>
            <person name="Arachchi H.M."/>
            <person name="Berlin A.M."/>
            <person name="Chapman S.B."/>
            <person name="Gainer-Dewar J."/>
            <person name="Goldberg J."/>
            <person name="Griggs A."/>
            <person name="Gujja S."/>
            <person name="Hansen M."/>
            <person name="Howarth C."/>
            <person name="Imamovic A."/>
            <person name="Ireland A."/>
            <person name="Larimer J."/>
            <person name="McCowan C."/>
            <person name="Murphy C."/>
            <person name="Pearson M."/>
            <person name="Poon T.W."/>
            <person name="Priest M."/>
            <person name="Roberts A."/>
            <person name="Saif S."/>
            <person name="Shea T."/>
            <person name="Sisk P."/>
            <person name="Sykes S."/>
            <person name="Wortman J."/>
            <person name="Nusbaum C."/>
            <person name="Birren B."/>
        </authorList>
    </citation>
    <scope>NUCLEOTIDE SEQUENCE [LARGE SCALE GENOMIC DNA]</scope>
    <source>
        <strain evidence="8 9">CBS 119918</strain>
    </source>
</reference>
<evidence type="ECO:0000256" key="2">
    <source>
        <dbReference type="ARBA" id="ARBA00022448"/>
    </source>
</evidence>
<dbReference type="RefSeq" id="XP_013259977.1">
    <property type="nucleotide sequence ID" value="XM_013404523.1"/>
</dbReference>
<evidence type="ECO:0000256" key="1">
    <source>
        <dbReference type="ARBA" id="ARBA00004177"/>
    </source>
</evidence>
<gene>
    <name evidence="8" type="ORF">A1O9_05304</name>
</gene>
<dbReference type="PROSITE" id="PS51312">
    <property type="entry name" value="SB"/>
    <property type="match status" value="1"/>
</dbReference>
<dbReference type="Gene3D" id="6.10.140.820">
    <property type="match status" value="1"/>
</dbReference>
<protein>
    <recommendedName>
        <fullName evidence="7">SB domain-containing protein</fullName>
    </recommendedName>
</protein>
<dbReference type="EMBL" id="AMGV01000004">
    <property type="protein sequence ID" value="KEF57387.1"/>
    <property type="molecule type" value="Genomic_DNA"/>
</dbReference>
<feature type="compositionally biased region" description="Low complexity" evidence="6">
    <location>
        <begin position="152"/>
        <end position="164"/>
    </location>
</feature>
<feature type="compositionally biased region" description="Low complexity" evidence="6">
    <location>
        <begin position="211"/>
        <end position="231"/>
    </location>
</feature>
<dbReference type="GO" id="GO:0006886">
    <property type="term" value="P:intracellular protein transport"/>
    <property type="evidence" value="ECO:0007669"/>
    <property type="project" value="UniProtKB-ARBA"/>
</dbReference>
<feature type="compositionally biased region" description="Polar residues" evidence="6">
    <location>
        <begin position="112"/>
        <end position="124"/>
    </location>
</feature>
<feature type="compositionally biased region" description="Polar residues" evidence="6">
    <location>
        <begin position="136"/>
        <end position="151"/>
    </location>
</feature>
<evidence type="ECO:0000256" key="4">
    <source>
        <dbReference type="ARBA" id="ARBA00022927"/>
    </source>
</evidence>
<dbReference type="SUPFAM" id="SSF140111">
    <property type="entry name" value="Endosomal sorting complex assembly domain"/>
    <property type="match status" value="1"/>
</dbReference>
<dbReference type="InterPro" id="IPR017916">
    <property type="entry name" value="SB_dom"/>
</dbReference>
<dbReference type="HOGENOM" id="CLU_017548_2_1_1"/>
<keyword evidence="2 5" id="KW-0813">Transport</keyword>
<keyword evidence="3" id="KW-0967">Endosome</keyword>
<evidence type="ECO:0000256" key="6">
    <source>
        <dbReference type="SAM" id="MobiDB-lite"/>
    </source>
</evidence>
<keyword evidence="9" id="KW-1185">Reference proteome</keyword>
<sequence length="460" mass="49962">MSRTQQPQRQSEPIPPPVPPLPREIQPHPAPSPAFPSSQSPRASPGPPPPPPKDFAQSGPAPGPTAQRPGRYDAPPPLPSEGQPGRPGIPRAQPPYANGSTQRPPSGMNYMPQRTSSLRQSTPAQEPHSAPGYEPLQQQQYHPQPSRSGDSQQHQHPPTQQPLPAGQDPRIPARPHANNPPWQGPSPGSHVYSERPPPHQYSQSKPLPVSQHQYQQHQGPHYAQPQQTPYQQQPPQPLPQHQPKPAKAAPPPNLLDSPFDIPLPAPSNSTVISKNPNIPVPPIPVNPEKEALLAHLSYQVTQSLHQQISQSTSALPALSSQHDALQHTLQTLAAELTNLQATHSTLSSNLNLLSSSLAKSDKVISSAHARSSANDIPAVDEMLVPPTVVSRQLYDAACEERGIEAALLALQEGFVRGRIPADVWSRRTRELAREGFKRRWIERKVAKGMALDMGMLGNGV</sequence>
<dbReference type="Proteomes" id="UP000027920">
    <property type="component" value="Unassembled WGS sequence"/>
</dbReference>
<evidence type="ECO:0000259" key="7">
    <source>
        <dbReference type="PROSITE" id="PS51312"/>
    </source>
</evidence>
<evidence type="ECO:0000313" key="9">
    <source>
        <dbReference type="Proteomes" id="UP000027920"/>
    </source>
</evidence>
<dbReference type="PANTHER" id="PTHR23306">
    <property type="entry name" value="TUMOR SUSCEPTIBILITY GENE 101 PROTEIN-RELATED"/>
    <property type="match status" value="1"/>
</dbReference>
<dbReference type="Pfam" id="PF09454">
    <property type="entry name" value="Vps23_core"/>
    <property type="match status" value="1"/>
</dbReference>
<dbReference type="VEuPathDB" id="FungiDB:A1O9_05304"/>
<dbReference type="GeneID" id="25280230"/>
<evidence type="ECO:0000256" key="3">
    <source>
        <dbReference type="ARBA" id="ARBA00022753"/>
    </source>
</evidence>
<dbReference type="GO" id="GO:0043130">
    <property type="term" value="F:ubiquitin binding"/>
    <property type="evidence" value="ECO:0007669"/>
    <property type="project" value="TreeGrafter"/>
</dbReference>
<comment type="caution">
    <text evidence="8">The sequence shown here is derived from an EMBL/GenBank/DDBJ whole genome shotgun (WGS) entry which is preliminary data.</text>
</comment>
<name>A0A072PCA4_9EURO</name>
<accession>A0A072PCA4</accession>
<dbReference type="OrthoDB" id="306304at2759"/>
<feature type="compositionally biased region" description="Low complexity" evidence="6">
    <location>
        <begin position="1"/>
        <end position="12"/>
    </location>
</feature>
<keyword evidence="4 5" id="KW-0653">Protein transport</keyword>
<feature type="domain" description="SB" evidence="7">
    <location>
        <begin position="387"/>
        <end position="455"/>
    </location>
</feature>
<comment type="subcellular location">
    <subcellularLocation>
        <location evidence="1">Endosome</location>
    </subcellularLocation>
</comment>
<organism evidence="8 9">
    <name type="scientific">Exophiala aquamarina CBS 119918</name>
    <dbReference type="NCBI Taxonomy" id="1182545"/>
    <lineage>
        <taxon>Eukaryota</taxon>
        <taxon>Fungi</taxon>
        <taxon>Dikarya</taxon>
        <taxon>Ascomycota</taxon>
        <taxon>Pezizomycotina</taxon>
        <taxon>Eurotiomycetes</taxon>
        <taxon>Chaetothyriomycetidae</taxon>
        <taxon>Chaetothyriales</taxon>
        <taxon>Herpotrichiellaceae</taxon>
        <taxon>Exophiala</taxon>
    </lineage>
</organism>
<dbReference type="InterPro" id="IPR037202">
    <property type="entry name" value="ESCRT_assembly_dom"/>
</dbReference>
<dbReference type="GO" id="GO:0043162">
    <property type="term" value="P:ubiquitin-dependent protein catabolic process via the multivesicular body sorting pathway"/>
    <property type="evidence" value="ECO:0007669"/>
    <property type="project" value="UniProtKB-ARBA"/>
</dbReference>
<dbReference type="AlphaFoldDB" id="A0A072PCA4"/>
<dbReference type="STRING" id="1182545.A0A072PCA4"/>
<dbReference type="GO" id="GO:0072666">
    <property type="term" value="P:establishment of protein localization to vacuole"/>
    <property type="evidence" value="ECO:0007669"/>
    <property type="project" value="UniProtKB-ARBA"/>
</dbReference>
<feature type="region of interest" description="Disordered" evidence="6">
    <location>
        <begin position="1"/>
        <end position="273"/>
    </location>
</feature>
<evidence type="ECO:0000256" key="5">
    <source>
        <dbReference type="PROSITE-ProRule" id="PRU00644"/>
    </source>
</evidence>
<feature type="compositionally biased region" description="Pro residues" evidence="6">
    <location>
        <begin position="44"/>
        <end position="53"/>
    </location>
</feature>
<evidence type="ECO:0000313" key="8">
    <source>
        <dbReference type="EMBL" id="KEF57387.1"/>
    </source>
</evidence>
<feature type="compositionally biased region" description="Pro residues" evidence="6">
    <location>
        <begin position="232"/>
        <end position="253"/>
    </location>
</feature>
<feature type="compositionally biased region" description="Pro residues" evidence="6">
    <location>
        <begin position="13"/>
        <end position="34"/>
    </location>
</feature>
<dbReference type="InterPro" id="IPR052070">
    <property type="entry name" value="ESCRT-I_UEV_domain"/>
</dbReference>
<dbReference type="GO" id="GO:0000813">
    <property type="term" value="C:ESCRT I complex"/>
    <property type="evidence" value="ECO:0007669"/>
    <property type="project" value="TreeGrafter"/>
</dbReference>